<keyword evidence="3" id="KW-1185">Reference proteome</keyword>
<evidence type="ECO:0000313" key="2">
    <source>
        <dbReference type="EMBL" id="KAK2090126.1"/>
    </source>
</evidence>
<evidence type="ECO:0000313" key="3">
    <source>
        <dbReference type="Proteomes" id="UP001266305"/>
    </source>
</evidence>
<feature type="region of interest" description="Disordered" evidence="1">
    <location>
        <begin position="73"/>
        <end position="93"/>
    </location>
</feature>
<sequence length="93" mass="10409">MLLYLKMRVEQRAGLKIKAMEVPPVKTRGGEVRRALDKRKNGEGPAQGLAGALTDTDVPQLFRPQIHVLENRGHDSREKLVGGGVLQREEQLR</sequence>
<accession>A0ABQ9TZY3</accession>
<dbReference type="EMBL" id="JASSZA010000017">
    <property type="protein sequence ID" value="KAK2090126.1"/>
    <property type="molecule type" value="Genomic_DNA"/>
</dbReference>
<feature type="region of interest" description="Disordered" evidence="1">
    <location>
        <begin position="28"/>
        <end position="55"/>
    </location>
</feature>
<reference evidence="2 3" key="1">
    <citation type="submission" date="2023-05" db="EMBL/GenBank/DDBJ databases">
        <title>B98-5 Cell Line De Novo Hybrid Assembly: An Optical Mapping Approach.</title>
        <authorList>
            <person name="Kananen K."/>
            <person name="Auerbach J.A."/>
            <person name="Kautto E."/>
            <person name="Blachly J.S."/>
        </authorList>
    </citation>
    <scope>NUCLEOTIDE SEQUENCE [LARGE SCALE GENOMIC DNA]</scope>
    <source>
        <strain evidence="2">B95-8</strain>
        <tissue evidence="2">Cell line</tissue>
    </source>
</reference>
<name>A0ABQ9TZY3_SAGOE</name>
<comment type="caution">
    <text evidence="2">The sequence shown here is derived from an EMBL/GenBank/DDBJ whole genome shotgun (WGS) entry which is preliminary data.</text>
</comment>
<feature type="compositionally biased region" description="Basic and acidic residues" evidence="1">
    <location>
        <begin position="28"/>
        <end position="42"/>
    </location>
</feature>
<evidence type="ECO:0000256" key="1">
    <source>
        <dbReference type="SAM" id="MobiDB-lite"/>
    </source>
</evidence>
<organism evidence="2 3">
    <name type="scientific">Saguinus oedipus</name>
    <name type="common">Cotton-top tamarin</name>
    <name type="synonym">Oedipomidas oedipus</name>
    <dbReference type="NCBI Taxonomy" id="9490"/>
    <lineage>
        <taxon>Eukaryota</taxon>
        <taxon>Metazoa</taxon>
        <taxon>Chordata</taxon>
        <taxon>Craniata</taxon>
        <taxon>Vertebrata</taxon>
        <taxon>Euteleostomi</taxon>
        <taxon>Mammalia</taxon>
        <taxon>Eutheria</taxon>
        <taxon>Euarchontoglires</taxon>
        <taxon>Primates</taxon>
        <taxon>Haplorrhini</taxon>
        <taxon>Platyrrhini</taxon>
        <taxon>Cebidae</taxon>
        <taxon>Callitrichinae</taxon>
        <taxon>Saguinus</taxon>
    </lineage>
</organism>
<gene>
    <name evidence="2" type="ORF">P7K49_031382</name>
</gene>
<protein>
    <submittedName>
        <fullName evidence="2">Uncharacterized protein</fullName>
    </submittedName>
</protein>
<proteinExistence type="predicted"/>
<dbReference type="Proteomes" id="UP001266305">
    <property type="component" value="Unassembled WGS sequence"/>
</dbReference>